<reference evidence="1 2" key="2">
    <citation type="submission" date="2018-11" db="EMBL/GenBank/DDBJ databases">
        <authorList>
            <consortium name="Pathogen Informatics"/>
        </authorList>
    </citation>
    <scope>NUCLEOTIDE SEQUENCE [LARGE SCALE GENOMIC DNA]</scope>
</reference>
<accession>A0A0R3TD22</accession>
<gene>
    <name evidence="1" type="ORF">HNAJ_LOCUS4960</name>
</gene>
<organism evidence="3">
    <name type="scientific">Rodentolepis nana</name>
    <name type="common">Dwarf tapeworm</name>
    <name type="synonym">Hymenolepis nana</name>
    <dbReference type="NCBI Taxonomy" id="102285"/>
    <lineage>
        <taxon>Eukaryota</taxon>
        <taxon>Metazoa</taxon>
        <taxon>Spiralia</taxon>
        <taxon>Lophotrochozoa</taxon>
        <taxon>Platyhelminthes</taxon>
        <taxon>Cestoda</taxon>
        <taxon>Eucestoda</taxon>
        <taxon>Cyclophyllidea</taxon>
        <taxon>Hymenolepididae</taxon>
        <taxon>Rodentolepis</taxon>
    </lineage>
</organism>
<dbReference type="InterPro" id="IPR032707">
    <property type="entry name" value="MYCBPAP"/>
</dbReference>
<evidence type="ECO:0000313" key="1">
    <source>
        <dbReference type="EMBL" id="VDO00820.1"/>
    </source>
</evidence>
<dbReference type="Proteomes" id="UP000278807">
    <property type="component" value="Unassembled WGS sequence"/>
</dbReference>
<sequence>MLALLTRHLLSTPLSSAEGAFTETWQLFTEPPLLPSASPITLHFSGVSYRSDEGMKNQRSIVEQIQRQVTVEITREVVKDVVNSIAWKKPLIHLRNGDMTVMRCFGKYNPGVILCALSLSKLRMDIQMFIFSNMDVLCFLLF</sequence>
<evidence type="ECO:0000313" key="3">
    <source>
        <dbReference type="WBParaSite" id="HNAJ_0000496101-mRNA-1"/>
    </source>
</evidence>
<dbReference type="Pfam" id="PF14646">
    <property type="entry name" value="MYCBPAP"/>
    <property type="match status" value="1"/>
</dbReference>
<protein>
    <submittedName>
        <fullName evidence="3">Ig-like domain-containing protein</fullName>
    </submittedName>
</protein>
<dbReference type="WBParaSite" id="HNAJ_0000496101-mRNA-1">
    <property type="protein sequence ID" value="HNAJ_0000496101-mRNA-1"/>
    <property type="gene ID" value="HNAJ_0000496101"/>
</dbReference>
<name>A0A0R3TD22_RODNA</name>
<evidence type="ECO:0000313" key="2">
    <source>
        <dbReference type="Proteomes" id="UP000278807"/>
    </source>
</evidence>
<keyword evidence="2" id="KW-1185">Reference proteome</keyword>
<dbReference type="AlphaFoldDB" id="A0A0R3TD22"/>
<reference evidence="3" key="1">
    <citation type="submission" date="2017-02" db="UniProtKB">
        <authorList>
            <consortium name="WormBaseParasite"/>
        </authorList>
    </citation>
    <scope>IDENTIFICATION</scope>
</reference>
<dbReference type="EMBL" id="UZAE01003874">
    <property type="protein sequence ID" value="VDO00820.1"/>
    <property type="molecule type" value="Genomic_DNA"/>
</dbReference>
<proteinExistence type="predicted"/>